<accession>A0A1I1RP93</accession>
<evidence type="ECO:0008006" key="4">
    <source>
        <dbReference type="Google" id="ProtNLM"/>
    </source>
</evidence>
<evidence type="ECO:0000313" key="2">
    <source>
        <dbReference type="EMBL" id="SFD36144.1"/>
    </source>
</evidence>
<reference evidence="3" key="1">
    <citation type="submission" date="2016-10" db="EMBL/GenBank/DDBJ databases">
        <authorList>
            <person name="Varghese N."/>
            <person name="Submissions S."/>
        </authorList>
    </citation>
    <scope>NUCLEOTIDE SEQUENCE [LARGE SCALE GENOMIC DNA]</scope>
    <source>
        <strain evidence="3">CGMCC 1.10370</strain>
    </source>
</reference>
<feature type="transmembrane region" description="Helical" evidence="1">
    <location>
        <begin position="164"/>
        <end position="185"/>
    </location>
</feature>
<dbReference type="STRING" id="739143.SAMN05216297_10789"/>
<dbReference type="AlphaFoldDB" id="A0A1I1RP93"/>
<keyword evidence="1" id="KW-0472">Membrane</keyword>
<keyword evidence="1" id="KW-0812">Transmembrane</keyword>
<gene>
    <name evidence="2" type="ORF">SAMN05216297_10789</name>
</gene>
<dbReference type="Proteomes" id="UP000199672">
    <property type="component" value="Unassembled WGS sequence"/>
</dbReference>
<sequence length="561" mass="63918">MINKSKIVNLKSTIVTQMKFKLYIFLFLFSTMIFAQQKSVETSIDTTKNKIGAEFKLTLKTVVSSKSKVEFPKLKNIGALEVIQSYPVDTVKKDETYELIKKYGLTQFDSGRYTIPSIKILIDKKPFYSDSLKVEVANVKVDTLQQKMYDIKDIASAEEGMGTWWIYVLIVLVIIGIGAFVYWYVKKRQLKKIEEEVYKTPIEKATSLLNNLEKKELVQKGEIKEYYSELTDIARNYIEEAIHIPAMESTTSELIQAIRTASTQKKMTLTPETVENLERVLRQADLVKFAKSKPLDFEITDDRNKIQKVILTLDNAIPTEAPEDIEDQLLNEAQRQKQIQAQLRKKRNARIGYSVAAVILLLFVTTTYFIVTKGFNYVKDNIIGHPSKELLEGEWVKSAYGSPAVLIETPKVLKRMDTEKVLPKETMALIKEMQLFVYGSMIDNFYVTVSTAKFKQPTDIDLAKALEGSLKVMEAQGAQNIIVKQEDFQTNEGIQGVKGYGTMSILNPATKTSTKAYYELLLFKQDQGLQQILVLHEEGDTYANEITTRILNSVELQRANN</sequence>
<dbReference type="EMBL" id="FOMH01000007">
    <property type="protein sequence ID" value="SFD36144.1"/>
    <property type="molecule type" value="Genomic_DNA"/>
</dbReference>
<proteinExistence type="predicted"/>
<evidence type="ECO:0000313" key="3">
    <source>
        <dbReference type="Proteomes" id="UP000199672"/>
    </source>
</evidence>
<name>A0A1I1RP93_9FLAO</name>
<keyword evidence="1" id="KW-1133">Transmembrane helix</keyword>
<keyword evidence="3" id="KW-1185">Reference proteome</keyword>
<organism evidence="2 3">
    <name type="scientific">Flavobacterium phragmitis</name>
    <dbReference type="NCBI Taxonomy" id="739143"/>
    <lineage>
        <taxon>Bacteria</taxon>
        <taxon>Pseudomonadati</taxon>
        <taxon>Bacteroidota</taxon>
        <taxon>Flavobacteriia</taxon>
        <taxon>Flavobacteriales</taxon>
        <taxon>Flavobacteriaceae</taxon>
        <taxon>Flavobacterium</taxon>
    </lineage>
</organism>
<evidence type="ECO:0000256" key="1">
    <source>
        <dbReference type="SAM" id="Phobius"/>
    </source>
</evidence>
<protein>
    <recommendedName>
        <fullName evidence="4">Oxygen tolerance</fullName>
    </recommendedName>
</protein>
<feature type="transmembrane region" description="Helical" evidence="1">
    <location>
        <begin position="351"/>
        <end position="371"/>
    </location>
</feature>